<evidence type="ECO:0000256" key="6">
    <source>
        <dbReference type="ARBA" id="ARBA00023122"/>
    </source>
</evidence>
<reference evidence="12 13" key="1">
    <citation type="submission" date="2024-06" db="EMBL/GenBank/DDBJ databases">
        <title>Genomic Encyclopedia of Type Strains, Phase IV (KMG-IV): sequencing the most valuable type-strain genomes for metagenomic binning, comparative biology and taxonomic classification.</title>
        <authorList>
            <person name="Goeker M."/>
        </authorList>
    </citation>
    <scope>NUCLEOTIDE SEQUENCE [LARGE SCALE GENOMIC DNA]</scope>
    <source>
        <strain evidence="12 13">DSM 21460</strain>
    </source>
</reference>
<evidence type="ECO:0000256" key="1">
    <source>
        <dbReference type="ARBA" id="ARBA00005417"/>
    </source>
</evidence>
<comment type="caution">
    <text evidence="12">The sequence shown here is derived from an EMBL/GenBank/DDBJ whole genome shotgun (WGS) entry which is preliminary data.</text>
</comment>
<sequence>MIEFKNVSKVYPGNQVAAKDINLKFKDGEFICFIGASGSGKTTCMRMINRMNDISSGEILINGVNIKDMDPVDLRRQIGYVIQQIGLLPHMSVYDNIVLVPRLLKWDEDKLRPIAENLIKKVDLPVSYLDKYPSELSGGQQQRIGVIRALAADQDIILMDEPFGALDPITRDALQKLVKRLQREMGKTIVFVSHDMDEALNLADRIVIMGKGEVVQFDTPENILKNPANDYVKGMLGEEKLNEAKTSYETVDKIMLKNPVSLTSDRSTYDALAMMRKKRVDTIFVVDKDNHLLGQVGMFDIQKYGKNIKSLDEVLIKAYAIEEDTIVMNAIRDIYNLDTKNLPVVDRENHLVGLVTRATVVDTIYTNLWGTDGDIEEEEVFEQDNLSELMHQASGEVSSKIGKNKSDYKKSGEKND</sequence>
<dbReference type="Proteomes" id="UP001549162">
    <property type="component" value="Unassembled WGS sequence"/>
</dbReference>
<organism evidence="12 13">
    <name type="scientific">Peptoniphilus olsenii</name>
    <dbReference type="NCBI Taxonomy" id="411570"/>
    <lineage>
        <taxon>Bacteria</taxon>
        <taxon>Bacillati</taxon>
        <taxon>Bacillota</taxon>
        <taxon>Tissierellia</taxon>
        <taxon>Tissierellales</taxon>
        <taxon>Peptoniphilaceae</taxon>
        <taxon>Peptoniphilus</taxon>
    </lineage>
</organism>
<proteinExistence type="inferred from homology"/>
<evidence type="ECO:0000256" key="3">
    <source>
        <dbReference type="ARBA" id="ARBA00022737"/>
    </source>
</evidence>
<dbReference type="NCBIfam" id="TIGR01186">
    <property type="entry name" value="proV"/>
    <property type="match status" value="1"/>
</dbReference>
<comment type="subunit">
    <text evidence="8">The complex is probably composed of two ATP-binding proteins, two transmembrane proteins and a solute-binding protein.</text>
</comment>
<protein>
    <recommendedName>
        <fullName evidence="8">Quaternary amine transport ATP-binding protein</fullName>
        <ecNumber evidence="8">7.6.2.9</ecNumber>
    </recommendedName>
</protein>
<evidence type="ECO:0000313" key="13">
    <source>
        <dbReference type="Proteomes" id="UP001549162"/>
    </source>
</evidence>
<keyword evidence="5 8" id="KW-0067">ATP-binding</keyword>
<feature type="domain" description="CBS" evidence="11">
    <location>
        <begin position="255"/>
        <end position="313"/>
    </location>
</feature>
<dbReference type="InterPro" id="IPR046342">
    <property type="entry name" value="CBS_dom_sf"/>
</dbReference>
<evidence type="ECO:0000259" key="11">
    <source>
        <dbReference type="PROSITE" id="PS51371"/>
    </source>
</evidence>
<keyword evidence="4 8" id="KW-0547">Nucleotide-binding</keyword>
<evidence type="ECO:0000256" key="5">
    <source>
        <dbReference type="ARBA" id="ARBA00022840"/>
    </source>
</evidence>
<dbReference type="Gene3D" id="3.40.50.300">
    <property type="entry name" value="P-loop containing nucleotide triphosphate hydrolases"/>
    <property type="match status" value="1"/>
</dbReference>
<dbReference type="Pfam" id="PF00005">
    <property type="entry name" value="ABC_tran"/>
    <property type="match status" value="1"/>
</dbReference>
<gene>
    <name evidence="12" type="ORF">ABID14_000803</name>
</gene>
<keyword evidence="8" id="KW-0472">Membrane</keyword>
<comment type="similarity">
    <text evidence="1 8">Belongs to the ABC transporter superfamily.</text>
</comment>
<dbReference type="GO" id="GO:0005524">
    <property type="term" value="F:ATP binding"/>
    <property type="evidence" value="ECO:0007669"/>
    <property type="project" value="UniProtKB-KW"/>
</dbReference>
<evidence type="ECO:0000259" key="10">
    <source>
        <dbReference type="PROSITE" id="PS50893"/>
    </source>
</evidence>
<keyword evidence="13" id="KW-1185">Reference proteome</keyword>
<dbReference type="EMBL" id="JBEPMA010000003">
    <property type="protein sequence ID" value="MET3617175.1"/>
    <property type="molecule type" value="Genomic_DNA"/>
</dbReference>
<feature type="region of interest" description="Disordered" evidence="9">
    <location>
        <begin position="392"/>
        <end position="416"/>
    </location>
</feature>
<dbReference type="SMART" id="SM00382">
    <property type="entry name" value="AAA"/>
    <property type="match status" value="1"/>
</dbReference>
<dbReference type="Gene3D" id="3.10.580.10">
    <property type="entry name" value="CBS-domain"/>
    <property type="match status" value="1"/>
</dbReference>
<keyword evidence="2 8" id="KW-0813">Transport</keyword>
<keyword evidence="8" id="KW-0997">Cell inner membrane</keyword>
<dbReference type="InterPro" id="IPR003593">
    <property type="entry name" value="AAA+_ATPase"/>
</dbReference>
<dbReference type="Pfam" id="PF00571">
    <property type="entry name" value="CBS"/>
    <property type="match status" value="2"/>
</dbReference>
<evidence type="ECO:0000256" key="8">
    <source>
        <dbReference type="RuleBase" id="RU369116"/>
    </source>
</evidence>
<dbReference type="PROSITE" id="PS00211">
    <property type="entry name" value="ABC_TRANSPORTER_1"/>
    <property type="match status" value="1"/>
</dbReference>
<keyword evidence="8" id="KW-1003">Cell membrane</keyword>
<evidence type="ECO:0000256" key="7">
    <source>
        <dbReference type="PROSITE-ProRule" id="PRU00703"/>
    </source>
</evidence>
<dbReference type="InterPro" id="IPR027417">
    <property type="entry name" value="P-loop_NTPase"/>
</dbReference>
<feature type="domain" description="ABC transporter" evidence="10">
    <location>
        <begin position="2"/>
        <end position="236"/>
    </location>
</feature>
<comment type="subcellular location">
    <subcellularLocation>
        <location evidence="8">Cell inner membrane</location>
        <topology evidence="8">Peripheral membrane protein</topology>
    </subcellularLocation>
</comment>
<name>A0ABV2J8S2_9FIRM</name>
<feature type="compositionally biased region" description="Basic and acidic residues" evidence="9">
    <location>
        <begin position="404"/>
        <end position="416"/>
    </location>
</feature>
<keyword evidence="6 7" id="KW-0129">CBS domain</keyword>
<dbReference type="RefSeq" id="WP_354367364.1">
    <property type="nucleotide sequence ID" value="NZ_JBEPMA010000003.1"/>
</dbReference>
<evidence type="ECO:0000256" key="4">
    <source>
        <dbReference type="ARBA" id="ARBA00022741"/>
    </source>
</evidence>
<comment type="catalytic activity">
    <reaction evidence="8">
        <text>a quaternary ammonium(out) + ATP + H2O = a quaternary ammonium(in) + ADP + phosphate + H(+)</text>
        <dbReference type="Rhea" id="RHEA:11036"/>
        <dbReference type="ChEBI" id="CHEBI:15377"/>
        <dbReference type="ChEBI" id="CHEBI:15378"/>
        <dbReference type="ChEBI" id="CHEBI:30616"/>
        <dbReference type="ChEBI" id="CHEBI:35267"/>
        <dbReference type="ChEBI" id="CHEBI:43474"/>
        <dbReference type="ChEBI" id="CHEBI:456216"/>
    </reaction>
</comment>
<dbReference type="PANTHER" id="PTHR43117:SF3">
    <property type="entry name" value="CHOLINE TRANSPORT ATP-BINDING PROTEIN OPUBA"/>
    <property type="match status" value="1"/>
</dbReference>
<dbReference type="InterPro" id="IPR003439">
    <property type="entry name" value="ABC_transporter-like_ATP-bd"/>
</dbReference>
<dbReference type="InterPro" id="IPR005892">
    <property type="entry name" value="Gly-betaine_transp_ATP-bd"/>
</dbReference>
<dbReference type="SUPFAM" id="SSF54631">
    <property type="entry name" value="CBS-domain pair"/>
    <property type="match status" value="1"/>
</dbReference>
<keyword evidence="3" id="KW-0677">Repeat</keyword>
<dbReference type="PANTHER" id="PTHR43117">
    <property type="entry name" value="OSMOPROTECTANT IMPORT ATP-BINDING PROTEIN OSMV"/>
    <property type="match status" value="1"/>
</dbReference>
<dbReference type="PROSITE" id="PS50893">
    <property type="entry name" value="ABC_TRANSPORTER_2"/>
    <property type="match status" value="1"/>
</dbReference>
<dbReference type="SMART" id="SM00116">
    <property type="entry name" value="CBS"/>
    <property type="match status" value="2"/>
</dbReference>
<dbReference type="SUPFAM" id="SSF52540">
    <property type="entry name" value="P-loop containing nucleoside triphosphate hydrolases"/>
    <property type="match status" value="1"/>
</dbReference>
<dbReference type="InterPro" id="IPR017871">
    <property type="entry name" value="ABC_transporter-like_CS"/>
</dbReference>
<evidence type="ECO:0000313" key="12">
    <source>
        <dbReference type="EMBL" id="MET3617175.1"/>
    </source>
</evidence>
<accession>A0ABV2J8S2</accession>
<dbReference type="InterPro" id="IPR000644">
    <property type="entry name" value="CBS_dom"/>
</dbReference>
<evidence type="ECO:0000256" key="9">
    <source>
        <dbReference type="SAM" id="MobiDB-lite"/>
    </source>
</evidence>
<evidence type="ECO:0000256" key="2">
    <source>
        <dbReference type="ARBA" id="ARBA00022448"/>
    </source>
</evidence>
<dbReference type="PROSITE" id="PS51371">
    <property type="entry name" value="CBS"/>
    <property type="match status" value="1"/>
</dbReference>
<dbReference type="EC" id="7.6.2.9" evidence="8"/>